<dbReference type="GO" id="GO:0006144">
    <property type="term" value="P:purine nucleobase metabolic process"/>
    <property type="evidence" value="ECO:0007669"/>
    <property type="project" value="UniProtKB-KW"/>
</dbReference>
<dbReference type="InterPro" id="IPR007247">
    <property type="entry name" value="Ureidogly_lyase"/>
</dbReference>
<keyword evidence="2" id="KW-0659">Purine metabolism</keyword>
<dbReference type="AlphaFoldDB" id="A0A4Q7VUM0"/>
<proteinExistence type="predicted"/>
<keyword evidence="6" id="KW-1185">Reference proteome</keyword>
<evidence type="ECO:0000313" key="5">
    <source>
        <dbReference type="EMBL" id="RZU00331.1"/>
    </source>
</evidence>
<dbReference type="GO" id="GO:0004848">
    <property type="term" value="F:ureidoglycolate hydrolase activity"/>
    <property type="evidence" value="ECO:0007669"/>
    <property type="project" value="InterPro"/>
</dbReference>
<dbReference type="GO" id="GO:0000256">
    <property type="term" value="P:allantoin catabolic process"/>
    <property type="evidence" value="ECO:0007669"/>
    <property type="project" value="InterPro"/>
</dbReference>
<dbReference type="GO" id="GO:0050385">
    <property type="term" value="F:ureidoglycolate lyase activity"/>
    <property type="evidence" value="ECO:0007669"/>
    <property type="project" value="UniProtKB-EC"/>
</dbReference>
<gene>
    <name evidence="5" type="ORF">EV681_2139</name>
</gene>
<dbReference type="SUPFAM" id="SSF51182">
    <property type="entry name" value="RmlC-like cupins"/>
    <property type="match status" value="1"/>
</dbReference>
<dbReference type="EMBL" id="SHKO01000001">
    <property type="protein sequence ID" value="RZU00331.1"/>
    <property type="molecule type" value="Genomic_DNA"/>
</dbReference>
<comment type="caution">
    <text evidence="5">The sequence shown here is derived from an EMBL/GenBank/DDBJ whole genome shotgun (WGS) entry which is preliminary data.</text>
</comment>
<sequence length="197" mass="22109">MSEKNIMNTSIATTVQLRCEIADEASFAPYGMLVRRPDNVAANLASGAVESWLLPFTSGSEPQIMFNRYHDKGREFSVMEKHLKVSQCFFPLGGVPYIMVVGKGSVEQQTVGPEDVRAFYVDGDCGVLLWQHVWHSLARFPVGAPYIDLAFITDLETQNEIERHLAGGVRPTQTEFIDFMQTHQTRFLVQDPQGPRS</sequence>
<dbReference type="OrthoDB" id="9804602at2"/>
<evidence type="ECO:0000256" key="2">
    <source>
        <dbReference type="ARBA" id="ARBA00022631"/>
    </source>
</evidence>
<dbReference type="InterPro" id="IPR024060">
    <property type="entry name" value="Ureidoglycolate_lyase_dom_sf"/>
</dbReference>
<comment type="subunit">
    <text evidence="1">Homodimer.</text>
</comment>
<dbReference type="Gene3D" id="2.60.120.480">
    <property type="entry name" value="Ureidoglycolate hydrolase"/>
    <property type="match status" value="1"/>
</dbReference>
<evidence type="ECO:0000256" key="4">
    <source>
        <dbReference type="ARBA" id="ARBA00047684"/>
    </source>
</evidence>
<dbReference type="Pfam" id="PF04115">
    <property type="entry name" value="Ureidogly_lyase"/>
    <property type="match status" value="1"/>
</dbReference>
<evidence type="ECO:0000256" key="3">
    <source>
        <dbReference type="ARBA" id="ARBA00023239"/>
    </source>
</evidence>
<protein>
    <submittedName>
        <fullName evidence="5">Ureidoglycolate lyase</fullName>
    </submittedName>
</protein>
<evidence type="ECO:0000256" key="1">
    <source>
        <dbReference type="ARBA" id="ARBA00011738"/>
    </source>
</evidence>
<comment type="catalytic activity">
    <reaction evidence="4">
        <text>(S)-ureidoglycolate = urea + glyoxylate</text>
        <dbReference type="Rhea" id="RHEA:11304"/>
        <dbReference type="ChEBI" id="CHEBI:16199"/>
        <dbReference type="ChEBI" id="CHEBI:36655"/>
        <dbReference type="ChEBI" id="CHEBI:57296"/>
        <dbReference type="EC" id="4.3.2.3"/>
    </reaction>
</comment>
<name>A0A4Q7VUM0_9BURK</name>
<evidence type="ECO:0000313" key="6">
    <source>
        <dbReference type="Proteomes" id="UP000293398"/>
    </source>
</evidence>
<reference evidence="5 6" key="1">
    <citation type="submission" date="2019-02" db="EMBL/GenBank/DDBJ databases">
        <title>Genomic Encyclopedia of Type Strains, Phase IV (KMG-IV): sequencing the most valuable type-strain genomes for metagenomic binning, comparative biology and taxonomic classification.</title>
        <authorList>
            <person name="Goeker M."/>
        </authorList>
    </citation>
    <scope>NUCLEOTIDE SEQUENCE [LARGE SCALE GENOMIC DNA]</scope>
    <source>
        <strain evidence="5 6">DSM 23814</strain>
    </source>
</reference>
<keyword evidence="3 5" id="KW-0456">Lyase</keyword>
<accession>A0A4Q7VUM0</accession>
<dbReference type="InterPro" id="IPR011051">
    <property type="entry name" value="RmlC_Cupin_sf"/>
</dbReference>
<dbReference type="Proteomes" id="UP000293398">
    <property type="component" value="Unassembled WGS sequence"/>
</dbReference>
<organism evidence="5 6">
    <name type="scientific">Advenella incenata</name>
    <dbReference type="NCBI Taxonomy" id="267800"/>
    <lineage>
        <taxon>Bacteria</taxon>
        <taxon>Pseudomonadati</taxon>
        <taxon>Pseudomonadota</taxon>
        <taxon>Betaproteobacteria</taxon>
        <taxon>Burkholderiales</taxon>
        <taxon>Alcaligenaceae</taxon>
    </lineage>
</organism>